<protein>
    <submittedName>
        <fullName evidence="1">Uncharacterized protein</fullName>
    </submittedName>
</protein>
<gene>
    <name evidence="1" type="ORF">Ami103574_10830</name>
</gene>
<reference evidence="1 2" key="1">
    <citation type="submission" date="2020-02" db="EMBL/GenBank/DDBJ databases">
        <authorList>
            <person name="Kim Y.B."/>
            <person name="Roh S.W."/>
        </authorList>
    </citation>
    <scope>NUCLEOTIDE SEQUENCE [LARGE SCALE GENOMIC DNA]</scope>
    <source>
        <strain evidence="1 2">DSM 103574</strain>
    </source>
</reference>
<evidence type="ECO:0000313" key="2">
    <source>
        <dbReference type="Proteomes" id="UP000466848"/>
    </source>
</evidence>
<dbReference type="EMBL" id="CP048649">
    <property type="protein sequence ID" value="QIB69783.1"/>
    <property type="molecule type" value="Genomic_DNA"/>
</dbReference>
<keyword evidence="2" id="KW-1185">Reference proteome</keyword>
<name>A0A858BV10_9FIRM</name>
<accession>A0A858BV10</accession>
<dbReference type="AlphaFoldDB" id="A0A858BV10"/>
<dbReference type="Proteomes" id="UP000466848">
    <property type="component" value="Chromosome"/>
</dbReference>
<organism evidence="1 2">
    <name type="scientific">Aminipila butyrica</name>
    <dbReference type="NCBI Taxonomy" id="433296"/>
    <lineage>
        <taxon>Bacteria</taxon>
        <taxon>Bacillati</taxon>
        <taxon>Bacillota</taxon>
        <taxon>Clostridia</taxon>
        <taxon>Peptostreptococcales</taxon>
        <taxon>Anaerovoracaceae</taxon>
        <taxon>Aminipila</taxon>
    </lineage>
</organism>
<evidence type="ECO:0000313" key="1">
    <source>
        <dbReference type="EMBL" id="QIB69783.1"/>
    </source>
</evidence>
<sequence>METLDILKVLMSGKKGSKLPQANEGNSIWDALPIKGLKNGILLTKYDYIAFMEVMPINLKLRSDREQNYVMEKYEELLKKIRVPFYMTTISKKADLKEHISYVEKLVETEEVEAVREMTLEYRDFVKEAARKETVKKRFIVAIPYQQVKGIEAPFDEAESWLHQICSDYEDAMQECGNEIKVSWDNQFTAQILFELLNVKSSERERIPRLES</sequence>
<proteinExistence type="predicted"/>
<dbReference type="RefSeq" id="WP_163067023.1">
    <property type="nucleotide sequence ID" value="NZ_CP048649.1"/>
</dbReference>
<dbReference type="KEGG" id="abut:Ami103574_10830"/>